<sequence length="172" mass="18967">MALPRKLKGLNVFVDGQHYVGEVEEVTPAKLTRKFEGYRSGGMPGSVQVDMGYDDSALDLEFTLGGVNVDMMAKQGTQTIDGIQLRFAGAIQRDDTGEVQSLEIVCRGRFKEFDPGTYKPGDNSTTKVTMINTYYKLIIDGRVIREIDLVNFIDIPENGIDAMAPIRQAIGL</sequence>
<protein>
    <submittedName>
        <fullName evidence="1">Major tail tube protein</fullName>
    </submittedName>
</protein>
<gene>
    <name evidence="1" type="ORF">N482_18095</name>
</gene>
<dbReference type="EMBL" id="AUXT01000199">
    <property type="protein sequence ID" value="KZN44001.1"/>
    <property type="molecule type" value="Genomic_DNA"/>
</dbReference>
<dbReference type="AlphaFoldDB" id="A0A166Z6X4"/>
<dbReference type="PATRIC" id="fig|1365253.3.peg.4373"/>
<proteinExistence type="predicted"/>
<dbReference type="OrthoDB" id="3078668at2"/>
<evidence type="ECO:0000313" key="1">
    <source>
        <dbReference type="EMBL" id="KZN44001.1"/>
    </source>
</evidence>
<name>A0A166Z6X4_9GAMM</name>
<organism evidence="1 2">
    <name type="scientific">Pseudoalteromonas luteoviolacea NCIMB 1942</name>
    <dbReference type="NCBI Taxonomy" id="1365253"/>
    <lineage>
        <taxon>Bacteria</taxon>
        <taxon>Pseudomonadati</taxon>
        <taxon>Pseudomonadota</taxon>
        <taxon>Gammaproteobacteria</taxon>
        <taxon>Alteromonadales</taxon>
        <taxon>Pseudoalteromonadaceae</taxon>
        <taxon>Pseudoalteromonas</taxon>
    </lineage>
</organism>
<evidence type="ECO:0000313" key="2">
    <source>
        <dbReference type="Proteomes" id="UP000076587"/>
    </source>
</evidence>
<accession>A0A166Z6X4</accession>
<dbReference type="Pfam" id="PF04985">
    <property type="entry name" value="Phage_tube"/>
    <property type="match status" value="1"/>
</dbReference>
<reference evidence="1 2" key="1">
    <citation type="submission" date="2013-07" db="EMBL/GenBank/DDBJ databases">
        <title>Comparative Genomic and Metabolomic Analysis of Twelve Strains of Pseudoalteromonas luteoviolacea.</title>
        <authorList>
            <person name="Vynne N.G."/>
            <person name="Mansson M."/>
            <person name="Gram L."/>
        </authorList>
    </citation>
    <scope>NUCLEOTIDE SEQUENCE [LARGE SCALE GENOMIC DNA]</scope>
    <source>
        <strain evidence="1 2">NCIMB 1942</strain>
    </source>
</reference>
<dbReference type="InterPro" id="IPR006498">
    <property type="entry name" value="Tail_tube"/>
</dbReference>
<dbReference type="NCBIfam" id="TIGR01611">
    <property type="entry name" value="tail_tube"/>
    <property type="match status" value="1"/>
</dbReference>
<dbReference type="Proteomes" id="UP000076587">
    <property type="component" value="Unassembled WGS sequence"/>
</dbReference>
<comment type="caution">
    <text evidence="1">The sequence shown here is derived from an EMBL/GenBank/DDBJ whole genome shotgun (WGS) entry which is preliminary data.</text>
</comment>
<dbReference type="RefSeq" id="WP_063378716.1">
    <property type="nucleotide sequence ID" value="NZ_AUXT01000199.1"/>
</dbReference>